<sequence length="42" mass="4802">MKKDIEYNSPKKSTIDKILAFSKSISNVKTPKLRSTIIIHLN</sequence>
<dbReference type="Proteomes" id="UP000199149">
    <property type="component" value="Unassembled WGS sequence"/>
</dbReference>
<dbReference type="EMBL" id="FOUZ01000014">
    <property type="protein sequence ID" value="SFN52358.1"/>
    <property type="molecule type" value="Genomic_DNA"/>
</dbReference>
<accession>A0A1I4ZQC8</accession>
<dbReference type="AlphaFoldDB" id="A0A1I4ZQC8"/>
<evidence type="ECO:0000313" key="1">
    <source>
        <dbReference type="EMBL" id="SFN52358.1"/>
    </source>
</evidence>
<name>A0A1I4ZQC8_9FLAO</name>
<evidence type="ECO:0000313" key="2">
    <source>
        <dbReference type="Proteomes" id="UP000199149"/>
    </source>
</evidence>
<reference evidence="2" key="1">
    <citation type="submission" date="2016-10" db="EMBL/GenBank/DDBJ databases">
        <authorList>
            <person name="Varghese N."/>
            <person name="Submissions S."/>
        </authorList>
    </citation>
    <scope>NUCLEOTIDE SEQUENCE [LARGE SCALE GENOMIC DNA]</scope>
    <source>
        <strain evidence="2">XJ109</strain>
    </source>
</reference>
<organism evidence="1 2">
    <name type="scientific">Algoriella xinjiangensis</name>
    <dbReference type="NCBI Taxonomy" id="684065"/>
    <lineage>
        <taxon>Bacteria</taxon>
        <taxon>Pseudomonadati</taxon>
        <taxon>Bacteroidota</taxon>
        <taxon>Flavobacteriia</taxon>
        <taxon>Flavobacteriales</taxon>
        <taxon>Weeksellaceae</taxon>
        <taxon>Algoriella</taxon>
    </lineage>
</organism>
<dbReference type="STRING" id="684065.SAMN05421738_11422"/>
<gene>
    <name evidence="1" type="ORF">SAMN05421738_11422</name>
</gene>
<proteinExistence type="predicted"/>
<protein>
    <submittedName>
        <fullName evidence="1">Uncharacterized protein</fullName>
    </submittedName>
</protein>
<keyword evidence="2" id="KW-1185">Reference proteome</keyword>